<protein>
    <recommendedName>
        <fullName evidence="6">Corrinoid adenosyltransferase</fullName>
        <ecNumber evidence="6">2.5.1.17</ecNumber>
    </recommendedName>
    <alternativeName>
        <fullName evidence="6">Cob(II)alamin adenosyltransferase</fullName>
    </alternativeName>
    <alternativeName>
        <fullName evidence="6">Cob(II)yrinic acid a,c-diamide adenosyltransferase</fullName>
    </alternativeName>
    <alternativeName>
        <fullName evidence="6">Cobinamide/cobalamin adenosyltransferase</fullName>
    </alternativeName>
</protein>
<evidence type="ECO:0000256" key="2">
    <source>
        <dbReference type="ARBA" id="ARBA00011233"/>
    </source>
</evidence>
<keyword evidence="3 6" id="KW-0808">Transferase</keyword>
<dbReference type="NCBIfam" id="TIGR00636">
    <property type="entry name" value="PduO_Nterm"/>
    <property type="match status" value="1"/>
</dbReference>
<comment type="similarity">
    <text evidence="1 6">Belongs to the Cob(I)alamin adenosyltransferase family.</text>
</comment>
<evidence type="ECO:0000313" key="10">
    <source>
        <dbReference type="Proteomes" id="UP000000238"/>
    </source>
</evidence>
<dbReference type="InterPro" id="IPR036451">
    <property type="entry name" value="CblAdoTrfase-like_sf"/>
</dbReference>
<dbReference type="EMBL" id="CP000155">
    <property type="protein sequence ID" value="ABC28759.1"/>
    <property type="molecule type" value="Genomic_DNA"/>
</dbReference>
<feature type="domain" description="Cobalamin adenosyltransferase-like" evidence="8">
    <location>
        <begin position="8"/>
        <end position="166"/>
    </location>
</feature>
<evidence type="ECO:0000313" key="9">
    <source>
        <dbReference type="EMBL" id="ABC28759.1"/>
    </source>
</evidence>
<reference evidence="9 10" key="1">
    <citation type="journal article" date="2005" name="Nucleic Acids Res.">
        <title>Genomic blueprint of Hahella chejuensis, a marine microbe producing an algicidal agent.</title>
        <authorList>
            <person name="Jeong H."/>
            <person name="Yim J.H."/>
            <person name="Lee C."/>
            <person name="Choi S.-H."/>
            <person name="Park Y.K."/>
            <person name="Yoon S.H."/>
            <person name="Hur C.-G."/>
            <person name="Kang H.-Y."/>
            <person name="Kim D."/>
            <person name="Lee H.H."/>
            <person name="Park K.H."/>
            <person name="Park S.-H."/>
            <person name="Park H.-S."/>
            <person name="Lee H.K."/>
            <person name="Oh T.K."/>
            <person name="Kim J.F."/>
        </authorList>
    </citation>
    <scope>NUCLEOTIDE SEQUENCE [LARGE SCALE GENOMIC DNA]</scope>
    <source>
        <strain evidence="9 10">KCTC 2396</strain>
    </source>
</reference>
<comment type="catalytic activity">
    <reaction evidence="6">
        <text>2 cob(II)yrinate a,c diamide + reduced [electron-transfer flavoprotein] + 2 ATP = 2 adenosylcob(III)yrinate a,c-diamide + 2 triphosphate + oxidized [electron-transfer flavoprotein] + 3 H(+)</text>
        <dbReference type="Rhea" id="RHEA:11528"/>
        <dbReference type="Rhea" id="RHEA-COMP:10685"/>
        <dbReference type="Rhea" id="RHEA-COMP:10686"/>
        <dbReference type="ChEBI" id="CHEBI:15378"/>
        <dbReference type="ChEBI" id="CHEBI:18036"/>
        <dbReference type="ChEBI" id="CHEBI:30616"/>
        <dbReference type="ChEBI" id="CHEBI:57692"/>
        <dbReference type="ChEBI" id="CHEBI:58307"/>
        <dbReference type="ChEBI" id="CHEBI:58503"/>
        <dbReference type="ChEBI" id="CHEBI:58537"/>
        <dbReference type="EC" id="2.5.1.17"/>
    </reaction>
</comment>
<dbReference type="AlphaFoldDB" id="Q2SKR5"/>
<dbReference type="Pfam" id="PF01923">
    <property type="entry name" value="Cob_adeno_trans"/>
    <property type="match status" value="1"/>
</dbReference>
<comment type="pathway">
    <text evidence="6">Cofactor biosynthesis; adenosylcobalamin biosynthesis; adenosylcobalamin from cob(II)yrinate a,c-diamide: step 2/7.</text>
</comment>
<sequence>MGHRLSKIYTRTGDKGTTGLGNGERIAKNALRVEAMGAVDETNSVLGVVICELTQDDPLHAQLQSIQNDLFDLGGELSIPGHIIIIDKHISRLEEWLDQINEELPPLKNFILPGGDRAASHCHMARSICRRAERTVVSLAQQEQLNPCLQGYLNRLSDYLFVAARALARRNGGEEILWVQTKWEA</sequence>
<evidence type="ECO:0000256" key="4">
    <source>
        <dbReference type="ARBA" id="ARBA00022741"/>
    </source>
</evidence>
<dbReference type="SUPFAM" id="SSF89028">
    <property type="entry name" value="Cobalamin adenosyltransferase-like"/>
    <property type="match status" value="1"/>
</dbReference>
<evidence type="ECO:0000256" key="1">
    <source>
        <dbReference type="ARBA" id="ARBA00007487"/>
    </source>
</evidence>
<organism evidence="9 10">
    <name type="scientific">Hahella chejuensis (strain KCTC 2396)</name>
    <dbReference type="NCBI Taxonomy" id="349521"/>
    <lineage>
        <taxon>Bacteria</taxon>
        <taxon>Pseudomonadati</taxon>
        <taxon>Pseudomonadota</taxon>
        <taxon>Gammaproteobacteria</taxon>
        <taxon>Oceanospirillales</taxon>
        <taxon>Hahellaceae</taxon>
        <taxon>Hahella</taxon>
    </lineage>
</organism>
<dbReference type="InterPro" id="IPR016030">
    <property type="entry name" value="CblAdoTrfase-like"/>
</dbReference>
<accession>Q2SKR5</accession>
<dbReference type="Gene3D" id="1.20.1200.10">
    <property type="entry name" value="Cobalamin adenosyltransferase-like"/>
    <property type="match status" value="1"/>
</dbReference>
<evidence type="ECO:0000259" key="8">
    <source>
        <dbReference type="Pfam" id="PF01923"/>
    </source>
</evidence>
<dbReference type="GO" id="GO:0008817">
    <property type="term" value="F:corrinoid adenosyltransferase activity"/>
    <property type="evidence" value="ECO:0007669"/>
    <property type="project" value="UniProtKB-UniRule"/>
</dbReference>
<dbReference type="FunFam" id="1.20.1200.10:FF:000001">
    <property type="entry name" value="Cob(I)yrinic acid a,c-diamide adenosyltransferase"/>
    <property type="match status" value="1"/>
</dbReference>
<dbReference type="EC" id="2.5.1.17" evidence="6"/>
<dbReference type="eggNOG" id="COG2096">
    <property type="taxonomic scope" value="Bacteria"/>
</dbReference>
<evidence type="ECO:0000256" key="6">
    <source>
        <dbReference type="RuleBase" id="RU366026"/>
    </source>
</evidence>
<comment type="catalytic activity">
    <reaction evidence="6">
        <text>2 cob(II)alamin + reduced [electron-transfer flavoprotein] + 2 ATP = 2 adenosylcob(III)alamin + 2 triphosphate + oxidized [electron-transfer flavoprotein] + 3 H(+)</text>
        <dbReference type="Rhea" id="RHEA:28671"/>
        <dbReference type="Rhea" id="RHEA-COMP:10685"/>
        <dbReference type="Rhea" id="RHEA-COMP:10686"/>
        <dbReference type="ChEBI" id="CHEBI:15378"/>
        <dbReference type="ChEBI" id="CHEBI:16304"/>
        <dbReference type="ChEBI" id="CHEBI:18036"/>
        <dbReference type="ChEBI" id="CHEBI:18408"/>
        <dbReference type="ChEBI" id="CHEBI:30616"/>
        <dbReference type="ChEBI" id="CHEBI:57692"/>
        <dbReference type="ChEBI" id="CHEBI:58307"/>
        <dbReference type="EC" id="2.5.1.17"/>
    </reaction>
</comment>
<keyword evidence="6" id="KW-0169">Cobalamin biosynthesis</keyword>
<proteinExistence type="inferred from homology"/>
<dbReference type="GO" id="GO:0005524">
    <property type="term" value="F:ATP binding"/>
    <property type="evidence" value="ECO:0007669"/>
    <property type="project" value="UniProtKB-UniRule"/>
</dbReference>
<dbReference type="GO" id="GO:0009236">
    <property type="term" value="P:cobalamin biosynthetic process"/>
    <property type="evidence" value="ECO:0007669"/>
    <property type="project" value="UniProtKB-UniRule"/>
</dbReference>
<dbReference type="PANTHER" id="PTHR12213">
    <property type="entry name" value="CORRINOID ADENOSYLTRANSFERASE"/>
    <property type="match status" value="1"/>
</dbReference>
<keyword evidence="5 6" id="KW-0067">ATP-binding</keyword>
<evidence type="ECO:0000256" key="7">
    <source>
        <dbReference type="SAM" id="MobiDB-lite"/>
    </source>
</evidence>
<name>Q2SKR5_HAHCH</name>
<dbReference type="UniPathway" id="UPA00148">
    <property type="reaction ID" value="UER00233"/>
</dbReference>
<evidence type="ECO:0000256" key="3">
    <source>
        <dbReference type="ARBA" id="ARBA00022679"/>
    </source>
</evidence>
<dbReference type="Proteomes" id="UP000000238">
    <property type="component" value="Chromosome"/>
</dbReference>
<dbReference type="OrthoDB" id="9778896at2"/>
<dbReference type="RefSeq" id="WP_011395830.1">
    <property type="nucleotide sequence ID" value="NC_007645.1"/>
</dbReference>
<dbReference type="HOGENOM" id="CLU_083486_0_1_6"/>
<keyword evidence="10" id="KW-1185">Reference proteome</keyword>
<gene>
    <name evidence="9" type="ordered locus">HCH_01926</name>
</gene>
<feature type="region of interest" description="Disordered" evidence="7">
    <location>
        <begin position="1"/>
        <end position="21"/>
    </location>
</feature>
<dbReference type="PANTHER" id="PTHR12213:SF0">
    <property type="entry name" value="CORRINOID ADENOSYLTRANSFERASE MMAB"/>
    <property type="match status" value="1"/>
</dbReference>
<dbReference type="KEGG" id="hch:HCH_01926"/>
<keyword evidence="4 6" id="KW-0547">Nucleotide-binding</keyword>
<evidence type="ECO:0000256" key="5">
    <source>
        <dbReference type="ARBA" id="ARBA00022840"/>
    </source>
</evidence>
<dbReference type="InterPro" id="IPR029499">
    <property type="entry name" value="PduO-typ"/>
</dbReference>
<comment type="subunit">
    <text evidence="2">Homotrimer.</text>
</comment>
<dbReference type="STRING" id="349521.HCH_01926"/>